<dbReference type="GO" id="GO:0003824">
    <property type="term" value="F:catalytic activity"/>
    <property type="evidence" value="ECO:0007669"/>
    <property type="project" value="InterPro"/>
</dbReference>
<dbReference type="InterPro" id="IPR052046">
    <property type="entry name" value="GH57_Enzymes"/>
</dbReference>
<protein>
    <submittedName>
        <fullName evidence="5">DUF3536 domain-containing protein</fullName>
    </submittedName>
</protein>
<proteinExistence type="inferred from homology"/>
<dbReference type="Pfam" id="PF12055">
    <property type="entry name" value="DUF3536"/>
    <property type="match status" value="1"/>
</dbReference>
<keyword evidence="6" id="KW-1185">Reference proteome</keyword>
<keyword evidence="2 3" id="KW-0119">Carbohydrate metabolism</keyword>
<dbReference type="SUPFAM" id="SSF88713">
    <property type="entry name" value="Glycoside hydrolase/deacetylase"/>
    <property type="match status" value="1"/>
</dbReference>
<evidence type="ECO:0000313" key="6">
    <source>
        <dbReference type="Proteomes" id="UP000290365"/>
    </source>
</evidence>
<dbReference type="RefSeq" id="WP_129891708.1">
    <property type="nucleotide sequence ID" value="NZ_CP035758.1"/>
</dbReference>
<evidence type="ECO:0000256" key="3">
    <source>
        <dbReference type="RuleBase" id="RU361196"/>
    </source>
</evidence>
<dbReference type="InterPro" id="IPR027291">
    <property type="entry name" value="Glyco_hydro_38_N_sf"/>
</dbReference>
<reference evidence="5 6" key="1">
    <citation type="submission" date="2019-01" db="EMBL/GenBank/DDBJ databases">
        <title>Ktedonosporobacter rubrisoli SCAWS-G2.</title>
        <authorList>
            <person name="Huang Y."/>
            <person name="Yan B."/>
        </authorList>
    </citation>
    <scope>NUCLEOTIDE SEQUENCE [LARGE SCALE GENOMIC DNA]</scope>
    <source>
        <strain evidence="5 6">SCAWS-G2</strain>
    </source>
</reference>
<dbReference type="AlphaFoldDB" id="A0A4P6JY80"/>
<evidence type="ECO:0000313" key="5">
    <source>
        <dbReference type="EMBL" id="QBD80644.1"/>
    </source>
</evidence>
<dbReference type="OrthoDB" id="9757977at2"/>
<dbReference type="PANTHER" id="PTHR36306:SF3">
    <property type="entry name" value="GLYCOSIDE HYDROLASE FAMILY 57"/>
    <property type="match status" value="1"/>
</dbReference>
<comment type="similarity">
    <text evidence="1 3">Belongs to the glycosyl hydrolase 57 family.</text>
</comment>
<dbReference type="Pfam" id="PF03065">
    <property type="entry name" value="Glyco_hydro_57"/>
    <property type="match status" value="1"/>
</dbReference>
<accession>A0A4P6JY80</accession>
<gene>
    <name evidence="5" type="ORF">EPA93_33595</name>
</gene>
<feature type="domain" description="Glycoside hydrolase family 57 N-terminal" evidence="4">
    <location>
        <begin position="84"/>
        <end position="292"/>
    </location>
</feature>
<name>A0A4P6JY80_KTERU</name>
<dbReference type="InterPro" id="IPR021923">
    <property type="entry name" value="DUF3536"/>
</dbReference>
<sequence>MIEQTISESAATIPGVGPTFLCLYGHFYQPPREDPFNHVMPLEPGAAPYANYNEKITAECYRPNALAGNFAAISYDLGPTLASWLEQNHPDVYQRIIEADHQHMQRYGVGNALAQAYNHTILPLATSRDKQTQILWGLQDFRRRYGHDAHGMWLAETAVDLESLDLLARNGVTYTVLAPWQAATSVDPSEPYLVALPSGRRITVFFYNAPLSGGVSFDWNTTNNADIFAASYLPEHLVKSKLEAGQAQMILIATDGELYGHHKPWRDKFLSYLVEHGAPDYGFEVCTLERYMLMYPASKEVELRVPSSWSCGHGVARWSTGCECTEGDSSWKKALRQALNNLAMRADQLFERYASETLSDPWAARDGYLALRNGWESAASFWARYGKGQEAPTDSQLAERTLKLLEAQYYQQCSFTSCGFFFEDLDRIEPRNDIAFARRAISLLWQALGVDLQTAFVQDLKAAKSWRSHLSGAELYQQLPIVQPGLLPPTRKKR</sequence>
<organism evidence="5 6">
    <name type="scientific">Ktedonosporobacter rubrisoli</name>
    <dbReference type="NCBI Taxonomy" id="2509675"/>
    <lineage>
        <taxon>Bacteria</taxon>
        <taxon>Bacillati</taxon>
        <taxon>Chloroflexota</taxon>
        <taxon>Ktedonobacteria</taxon>
        <taxon>Ktedonobacterales</taxon>
        <taxon>Ktedonosporobacteraceae</taxon>
        <taxon>Ktedonosporobacter</taxon>
    </lineage>
</organism>
<dbReference type="InterPro" id="IPR004300">
    <property type="entry name" value="Glyco_hydro_57_N"/>
</dbReference>
<dbReference type="Gene3D" id="3.20.110.10">
    <property type="entry name" value="Glycoside hydrolase 38, N terminal domain"/>
    <property type="match status" value="2"/>
</dbReference>
<dbReference type="InterPro" id="IPR011330">
    <property type="entry name" value="Glyco_hydro/deAcase_b/a-brl"/>
</dbReference>
<dbReference type="Proteomes" id="UP000290365">
    <property type="component" value="Chromosome"/>
</dbReference>
<dbReference type="KEGG" id="kbs:EPA93_33595"/>
<dbReference type="GO" id="GO:0005975">
    <property type="term" value="P:carbohydrate metabolic process"/>
    <property type="evidence" value="ECO:0007669"/>
    <property type="project" value="InterPro"/>
</dbReference>
<evidence type="ECO:0000256" key="1">
    <source>
        <dbReference type="ARBA" id="ARBA00006821"/>
    </source>
</evidence>
<dbReference type="CDD" id="cd10797">
    <property type="entry name" value="GH57N_APU_like_1"/>
    <property type="match status" value="1"/>
</dbReference>
<evidence type="ECO:0000259" key="4">
    <source>
        <dbReference type="Pfam" id="PF03065"/>
    </source>
</evidence>
<dbReference type="PANTHER" id="PTHR36306">
    <property type="entry name" value="ALPHA-AMYLASE-RELATED-RELATED"/>
    <property type="match status" value="1"/>
</dbReference>
<evidence type="ECO:0000256" key="2">
    <source>
        <dbReference type="ARBA" id="ARBA00023277"/>
    </source>
</evidence>
<dbReference type="EMBL" id="CP035758">
    <property type="protein sequence ID" value="QBD80644.1"/>
    <property type="molecule type" value="Genomic_DNA"/>
</dbReference>